<feature type="compositionally biased region" description="Basic and acidic residues" evidence="5">
    <location>
        <begin position="509"/>
        <end position="520"/>
    </location>
</feature>
<sequence length="520" mass="54693">MALPITARGFSWQHADRDEPAVGPINLHIAAGEKVLLLGPSGAGKSTLLHAIAGVVPSESGTATGELLIGDCPPDPRRGETGLVLQDPDSQVIFSRVGDDVAFGMENLGLPAEEIEARIASSLARMGLALPQSHPTAALSGGQKQRLALAGIHAMRPEIIVLDEPTANIDPDSAGAVRDAILETQAATSATMVIVEHRVGLWLDHVDTVVVLGRQGLITQGPPRQVFGDPQIAGELRECGIWVPEDPEAVANREPMAGNRATRATPNPAPGSTGEVLLRTHRLGVARPRAKVAAATDIDFDVRAGEALGIIGDNGAGKSTTALTLAGLISEFDGEVNAFGSLRSGAKQARPFRWPSAFLAPRIGMVFQEPEHQFLTSSVAEELALGPRLAGWSSSDVDERVEELLHVLGLETIAEAHPQGLSGGEKRRLSVAAMMAPRPRVLIVDEPTFGQDALTWAGLVELFLDVLARGSSVVAVSHDHSFLDAIGARRIELGQPAANASPATLSEAASDRLSRSERVE</sequence>
<evidence type="ECO:0000256" key="1">
    <source>
        <dbReference type="ARBA" id="ARBA00005417"/>
    </source>
</evidence>
<proteinExistence type="inferred from homology"/>
<dbReference type="InterPro" id="IPR015856">
    <property type="entry name" value="ABC_transpr_CbiO/EcfA_su"/>
</dbReference>
<keyword evidence="2" id="KW-0813">Transport</keyword>
<dbReference type="InterPro" id="IPR017871">
    <property type="entry name" value="ABC_transporter-like_CS"/>
</dbReference>
<dbReference type="EMBL" id="FXZD01000003">
    <property type="protein sequence ID" value="SMX81027.1"/>
    <property type="molecule type" value="Genomic_DNA"/>
</dbReference>
<dbReference type="PANTHER" id="PTHR43553:SF24">
    <property type="entry name" value="ENERGY-COUPLING FACTOR TRANSPORTER ATP-BINDING PROTEIN ECFA1"/>
    <property type="match status" value="1"/>
</dbReference>
<gene>
    <name evidence="7" type="ORF">BANT918_01297</name>
</gene>
<dbReference type="OrthoDB" id="501320at2"/>
<organism evidence="7 8">
    <name type="scientific">Brevibacterium antiquum CNRZ 918</name>
    <dbReference type="NCBI Taxonomy" id="1255637"/>
    <lineage>
        <taxon>Bacteria</taxon>
        <taxon>Bacillati</taxon>
        <taxon>Actinomycetota</taxon>
        <taxon>Actinomycetes</taxon>
        <taxon>Micrococcales</taxon>
        <taxon>Brevibacteriaceae</taxon>
        <taxon>Brevibacterium</taxon>
    </lineage>
</organism>
<keyword evidence="7" id="KW-0378">Hydrolase</keyword>
<comment type="similarity">
    <text evidence="1">Belongs to the ABC transporter superfamily.</text>
</comment>
<dbReference type="PROSITE" id="PS00211">
    <property type="entry name" value="ABC_TRANSPORTER_1"/>
    <property type="match status" value="1"/>
</dbReference>
<evidence type="ECO:0000313" key="7">
    <source>
        <dbReference type="EMBL" id="SMX81027.1"/>
    </source>
</evidence>
<feature type="region of interest" description="Disordered" evidence="5">
    <location>
        <begin position="499"/>
        <end position="520"/>
    </location>
</feature>
<evidence type="ECO:0000256" key="2">
    <source>
        <dbReference type="ARBA" id="ARBA00022448"/>
    </source>
</evidence>
<name>A0A2H1J0N5_9MICO</name>
<dbReference type="InterPro" id="IPR003593">
    <property type="entry name" value="AAA+_ATPase"/>
</dbReference>
<dbReference type="SMART" id="SM00382">
    <property type="entry name" value="AAA"/>
    <property type="match status" value="2"/>
</dbReference>
<dbReference type="GO" id="GO:0005524">
    <property type="term" value="F:ATP binding"/>
    <property type="evidence" value="ECO:0007669"/>
    <property type="project" value="UniProtKB-KW"/>
</dbReference>
<dbReference type="GO" id="GO:0016887">
    <property type="term" value="F:ATP hydrolysis activity"/>
    <property type="evidence" value="ECO:0007669"/>
    <property type="project" value="InterPro"/>
</dbReference>
<dbReference type="GO" id="GO:0042626">
    <property type="term" value="F:ATPase-coupled transmembrane transporter activity"/>
    <property type="evidence" value="ECO:0007669"/>
    <property type="project" value="TreeGrafter"/>
</dbReference>
<dbReference type="InterPro" id="IPR003439">
    <property type="entry name" value="ABC_transporter-like_ATP-bd"/>
</dbReference>
<evidence type="ECO:0000313" key="8">
    <source>
        <dbReference type="Proteomes" id="UP000234433"/>
    </source>
</evidence>
<keyword evidence="4 7" id="KW-0067">ATP-binding</keyword>
<accession>A0A2H1J0N5</accession>
<dbReference type="InterPro" id="IPR050095">
    <property type="entry name" value="ECF_ABC_transporter_ATP-bd"/>
</dbReference>
<dbReference type="GO" id="GO:0043190">
    <property type="term" value="C:ATP-binding cassette (ABC) transporter complex"/>
    <property type="evidence" value="ECO:0007669"/>
    <property type="project" value="TreeGrafter"/>
</dbReference>
<evidence type="ECO:0000259" key="6">
    <source>
        <dbReference type="PROSITE" id="PS50893"/>
    </source>
</evidence>
<dbReference type="Proteomes" id="UP000234433">
    <property type="component" value="Unassembled WGS sequence"/>
</dbReference>
<dbReference type="Gene3D" id="3.40.50.300">
    <property type="entry name" value="P-loop containing nucleotide triphosphate hydrolases"/>
    <property type="match status" value="2"/>
</dbReference>
<dbReference type="PANTHER" id="PTHR43553">
    <property type="entry name" value="HEAVY METAL TRANSPORTER"/>
    <property type="match status" value="1"/>
</dbReference>
<dbReference type="Pfam" id="PF00005">
    <property type="entry name" value="ABC_tran"/>
    <property type="match status" value="2"/>
</dbReference>
<evidence type="ECO:0000256" key="4">
    <source>
        <dbReference type="ARBA" id="ARBA00022840"/>
    </source>
</evidence>
<reference evidence="7 8" key="1">
    <citation type="submission" date="2017-03" db="EMBL/GenBank/DDBJ databases">
        <authorList>
            <person name="Afonso C.L."/>
            <person name="Miller P.J."/>
            <person name="Scott M.A."/>
            <person name="Spackman E."/>
            <person name="Goraichik I."/>
            <person name="Dimitrov K.M."/>
            <person name="Suarez D.L."/>
            <person name="Swayne D.E."/>
        </authorList>
    </citation>
    <scope>NUCLEOTIDE SEQUENCE [LARGE SCALE GENOMIC DNA]</scope>
    <source>
        <strain evidence="7 8">CNRZ 918</strain>
    </source>
</reference>
<evidence type="ECO:0000256" key="3">
    <source>
        <dbReference type="ARBA" id="ARBA00022741"/>
    </source>
</evidence>
<dbReference type="SUPFAM" id="SSF52540">
    <property type="entry name" value="P-loop containing nucleoside triphosphate hydrolases"/>
    <property type="match status" value="2"/>
</dbReference>
<dbReference type="EC" id="3.6.3.-" evidence="7"/>
<protein>
    <submittedName>
        <fullName evidence="7">Energy-coupling factor transport system ATP-binding protein</fullName>
        <ecNumber evidence="7">3.6.3.-</ecNumber>
    </submittedName>
</protein>
<dbReference type="AlphaFoldDB" id="A0A2H1J0N5"/>
<feature type="domain" description="ABC transporter" evidence="6">
    <location>
        <begin position="278"/>
        <end position="520"/>
    </location>
</feature>
<feature type="domain" description="ABC transporter" evidence="6">
    <location>
        <begin position="5"/>
        <end position="239"/>
    </location>
</feature>
<dbReference type="RefSeq" id="WP_101619465.1">
    <property type="nucleotide sequence ID" value="NZ_FXZD01000003.1"/>
</dbReference>
<dbReference type="PROSITE" id="PS50893">
    <property type="entry name" value="ABC_TRANSPORTER_2"/>
    <property type="match status" value="2"/>
</dbReference>
<dbReference type="InterPro" id="IPR027417">
    <property type="entry name" value="P-loop_NTPase"/>
</dbReference>
<evidence type="ECO:0000256" key="5">
    <source>
        <dbReference type="SAM" id="MobiDB-lite"/>
    </source>
</evidence>
<keyword evidence="3" id="KW-0547">Nucleotide-binding</keyword>
<dbReference type="CDD" id="cd03225">
    <property type="entry name" value="ABC_cobalt_CbiO_domain1"/>
    <property type="match status" value="2"/>
</dbReference>